<evidence type="ECO:0000313" key="2">
    <source>
        <dbReference type="Proteomes" id="UP001620626"/>
    </source>
</evidence>
<gene>
    <name evidence="1" type="ORF">niasHT_009049</name>
</gene>
<proteinExistence type="predicted"/>
<name>A0ABD2M3A0_9BILA</name>
<reference evidence="1 2" key="1">
    <citation type="submission" date="2024-10" db="EMBL/GenBank/DDBJ databases">
        <authorList>
            <person name="Kim D."/>
        </authorList>
    </citation>
    <scope>NUCLEOTIDE SEQUENCE [LARGE SCALE GENOMIC DNA]</scope>
    <source>
        <strain evidence="1">BH-2024</strain>
    </source>
</reference>
<sequence length="394" mass="46175">MQVPFSNAYPGECIGEFLHLFYMSLLFPYAPYDGAQNVILDHLYLHYFNVSDEFFSEKSALRIPIYTHFYMLRWKMAQNREKLNGLIVAGSDKSIYAEIYFNLQRAKYELFKALNGAEFEWEKPSCAFEELAKETVEDNFEEIAEWMLSDLMVSLDKRKRLIKYLNALSAEDDHEKIEKARTNLIKLFGFARASLLCTFKSEFGILLEEVEIVQMARNQLRTQFMYKLGNYWIYYATNFWHGEKTEMIIEAEEDKRAHILGFSASPASGQQLKMLFWENGPIDVSLFRALKICTTEAADGYNRKFDGTKLAQIEQLELTQFAKLILCMGKHLRNSPKKDEVVAKLHFEKVAELLEEANGDEFWQMLSKNKKKLQHFLDNDEKAEQLLRKVFKFK</sequence>
<comment type="caution">
    <text evidence="1">The sequence shown here is derived from an EMBL/GenBank/DDBJ whole genome shotgun (WGS) entry which is preliminary data.</text>
</comment>
<dbReference type="Proteomes" id="UP001620626">
    <property type="component" value="Unassembled WGS sequence"/>
</dbReference>
<protein>
    <submittedName>
        <fullName evidence="1">Uncharacterized protein</fullName>
    </submittedName>
</protein>
<dbReference type="EMBL" id="JBICBT010000184">
    <property type="protein sequence ID" value="KAL3121572.1"/>
    <property type="molecule type" value="Genomic_DNA"/>
</dbReference>
<evidence type="ECO:0000313" key="1">
    <source>
        <dbReference type="EMBL" id="KAL3121572.1"/>
    </source>
</evidence>
<dbReference type="AlphaFoldDB" id="A0ABD2M3A0"/>
<keyword evidence="2" id="KW-1185">Reference proteome</keyword>
<accession>A0ABD2M3A0</accession>
<organism evidence="1 2">
    <name type="scientific">Heterodera trifolii</name>
    <dbReference type="NCBI Taxonomy" id="157864"/>
    <lineage>
        <taxon>Eukaryota</taxon>
        <taxon>Metazoa</taxon>
        <taxon>Ecdysozoa</taxon>
        <taxon>Nematoda</taxon>
        <taxon>Chromadorea</taxon>
        <taxon>Rhabditida</taxon>
        <taxon>Tylenchina</taxon>
        <taxon>Tylenchomorpha</taxon>
        <taxon>Tylenchoidea</taxon>
        <taxon>Heteroderidae</taxon>
        <taxon>Heteroderinae</taxon>
        <taxon>Heterodera</taxon>
    </lineage>
</organism>